<gene>
    <name evidence="4" type="ORF">C2845_PM10G21230</name>
</gene>
<dbReference type="SUPFAM" id="SSF53098">
    <property type="entry name" value="Ribonuclease H-like"/>
    <property type="match status" value="1"/>
</dbReference>
<sequence>MRCKLLLLSWLSVARDLAMLLTSPSPPAGASFPRHGLVCQESTTCRELRICLRVGLLPGPCVLGRLGSSSVGNEAALSLADHRGRLSLATDRFSGAEIDRVVDRFCRLLGSELRSYLSVVVDWFLRLLERNCGFDSAWWPLDRTVYPESIGFFFSGMLISPANHASNGLSQFFKIQIMGTADLSQSGGGLVSSLVGEPMATTRTNANGVYLGESSSRKEFCVLSRQAELSSSSGQKINSCNRSEDMSVSHRQESESSMAASDNIDSLVANSIGRLIFEAGLEPDFVHLPSYNGVIDLLTRGVRIAMPSYKYILQVQLSEVQQRERVLRQHWEKSGCSVILDSWKSPCGKRFVSVFVHCREGMLFLRSMDISKIFDDVDELAAMVCHVIEDIGVRSIVQIIINDVSPHMQAAEHAVLKKYEQSFIFTVCADHCINLLLENIAALDNVKDVLMKARDITRLFYGHALPMELKRLYIGDAEIISNSNLKFVAVFDTLEKLVFQRDNLVEMFSSADWVSSDLASTSLPMHICEVVQTDDAFWSAAANILKVTGPLVRVLYKLEGDKCPMSVLYDAMDSAKEDIKLNLGDEHGSYWLMIDHIWDDYLHSPVHAAGYFLNPTIFYTDRFRNDAEISSGITTCILRASKSHYDALLTAEQMDVYLRKSGPFDSDSAIEEAAGTPQDLWWVKHGSGTPALQSFASLILGQTCFGASRYNLDKSFSERLHTEKRAYTEQERFRSMEYIYYNLRLANSVPRVAGPPADQHSKLTTQLGDWVSA</sequence>
<keyword evidence="2" id="KW-0732">Signal</keyword>
<dbReference type="InterPro" id="IPR007021">
    <property type="entry name" value="DUF659"/>
</dbReference>
<dbReference type="EMBL" id="PQIB02000018">
    <property type="protein sequence ID" value="RLM54388.1"/>
    <property type="molecule type" value="Genomic_DNA"/>
</dbReference>
<evidence type="ECO:0000256" key="1">
    <source>
        <dbReference type="SAM" id="MobiDB-lite"/>
    </source>
</evidence>
<feature type="chain" id="PRO_5018076008" description="DUF659 domain-containing protein" evidence="2">
    <location>
        <begin position="19"/>
        <end position="773"/>
    </location>
</feature>
<dbReference type="OrthoDB" id="1741262at2759"/>
<evidence type="ECO:0000313" key="4">
    <source>
        <dbReference type="EMBL" id="RLM54388.1"/>
    </source>
</evidence>
<dbReference type="Proteomes" id="UP000275267">
    <property type="component" value="Unassembled WGS sequence"/>
</dbReference>
<accession>A0A3L6PBX4</accession>
<dbReference type="AlphaFoldDB" id="A0A3L6PBX4"/>
<dbReference type="PANTHER" id="PTHR32166">
    <property type="entry name" value="OSJNBA0013A04.12 PROTEIN"/>
    <property type="match status" value="1"/>
</dbReference>
<keyword evidence="5" id="KW-1185">Reference proteome</keyword>
<reference evidence="5" key="1">
    <citation type="journal article" date="2019" name="Nat. Commun.">
        <title>The genome of broomcorn millet.</title>
        <authorList>
            <person name="Zou C."/>
            <person name="Miki D."/>
            <person name="Li D."/>
            <person name="Tang Q."/>
            <person name="Xiao L."/>
            <person name="Rajput S."/>
            <person name="Deng P."/>
            <person name="Jia W."/>
            <person name="Huang R."/>
            <person name="Zhang M."/>
            <person name="Sun Y."/>
            <person name="Hu J."/>
            <person name="Fu X."/>
            <person name="Schnable P.S."/>
            <person name="Li F."/>
            <person name="Zhang H."/>
            <person name="Feng B."/>
            <person name="Zhu X."/>
            <person name="Liu R."/>
            <person name="Schnable J.C."/>
            <person name="Zhu J.-K."/>
            <person name="Zhang H."/>
        </authorList>
    </citation>
    <scope>NUCLEOTIDE SEQUENCE [LARGE SCALE GENOMIC DNA]</scope>
</reference>
<dbReference type="InterPro" id="IPR012337">
    <property type="entry name" value="RNaseH-like_sf"/>
</dbReference>
<dbReference type="PANTHER" id="PTHR32166:SF63">
    <property type="entry name" value="HAT TRANSPOSON SUPERFAMILY PROTEIN"/>
    <property type="match status" value="1"/>
</dbReference>
<feature type="domain" description="DUF659" evidence="3">
    <location>
        <begin position="311"/>
        <end position="456"/>
    </location>
</feature>
<proteinExistence type="predicted"/>
<evidence type="ECO:0000313" key="5">
    <source>
        <dbReference type="Proteomes" id="UP000275267"/>
    </source>
</evidence>
<dbReference type="STRING" id="4540.A0A3L6PBX4"/>
<comment type="caution">
    <text evidence="4">The sequence shown here is derived from an EMBL/GenBank/DDBJ whole genome shotgun (WGS) entry which is preliminary data.</text>
</comment>
<feature type="signal peptide" evidence="2">
    <location>
        <begin position="1"/>
        <end position="18"/>
    </location>
</feature>
<evidence type="ECO:0000256" key="2">
    <source>
        <dbReference type="SAM" id="SignalP"/>
    </source>
</evidence>
<organism evidence="4 5">
    <name type="scientific">Panicum miliaceum</name>
    <name type="common">Proso millet</name>
    <name type="synonym">Broomcorn millet</name>
    <dbReference type="NCBI Taxonomy" id="4540"/>
    <lineage>
        <taxon>Eukaryota</taxon>
        <taxon>Viridiplantae</taxon>
        <taxon>Streptophyta</taxon>
        <taxon>Embryophyta</taxon>
        <taxon>Tracheophyta</taxon>
        <taxon>Spermatophyta</taxon>
        <taxon>Magnoliopsida</taxon>
        <taxon>Liliopsida</taxon>
        <taxon>Poales</taxon>
        <taxon>Poaceae</taxon>
        <taxon>PACMAD clade</taxon>
        <taxon>Panicoideae</taxon>
        <taxon>Panicodae</taxon>
        <taxon>Paniceae</taxon>
        <taxon>Panicinae</taxon>
        <taxon>Panicum</taxon>
        <taxon>Panicum sect. Panicum</taxon>
    </lineage>
</organism>
<evidence type="ECO:0000259" key="3">
    <source>
        <dbReference type="Pfam" id="PF04937"/>
    </source>
</evidence>
<dbReference type="Pfam" id="PF04937">
    <property type="entry name" value="DUF659"/>
    <property type="match status" value="1"/>
</dbReference>
<feature type="compositionally biased region" description="Basic and acidic residues" evidence="1">
    <location>
        <begin position="242"/>
        <end position="254"/>
    </location>
</feature>
<protein>
    <recommendedName>
        <fullName evidence="3">DUF659 domain-containing protein</fullName>
    </recommendedName>
</protein>
<name>A0A3L6PBX4_PANMI</name>
<feature type="region of interest" description="Disordered" evidence="1">
    <location>
        <begin position="234"/>
        <end position="256"/>
    </location>
</feature>